<evidence type="ECO:0000256" key="1">
    <source>
        <dbReference type="SAM" id="SignalP"/>
    </source>
</evidence>
<dbReference type="EMBL" id="AP019307">
    <property type="protein sequence ID" value="BBH17336.1"/>
    <property type="molecule type" value="Genomic_DNA"/>
</dbReference>
<evidence type="ECO:0000313" key="2">
    <source>
        <dbReference type="EMBL" id="BBH17336.1"/>
    </source>
</evidence>
<organism evidence="2 3">
    <name type="scientific">Nocardioides baekrokdamisoli</name>
    <dbReference type="NCBI Taxonomy" id="1804624"/>
    <lineage>
        <taxon>Bacteria</taxon>
        <taxon>Bacillati</taxon>
        <taxon>Actinomycetota</taxon>
        <taxon>Actinomycetes</taxon>
        <taxon>Propionibacteriales</taxon>
        <taxon>Nocardioidaceae</taxon>
        <taxon>Nocardioides</taxon>
    </lineage>
</organism>
<feature type="chain" id="PRO_5018286665" evidence="1">
    <location>
        <begin position="27"/>
        <end position="228"/>
    </location>
</feature>
<keyword evidence="3" id="KW-1185">Reference proteome</keyword>
<dbReference type="Proteomes" id="UP000271573">
    <property type="component" value="Chromosome"/>
</dbReference>
<feature type="signal peptide" evidence="1">
    <location>
        <begin position="1"/>
        <end position="26"/>
    </location>
</feature>
<dbReference type="KEGG" id="nbe:Back2_16230"/>
<proteinExistence type="predicted"/>
<dbReference type="AlphaFoldDB" id="A0A3G9IG89"/>
<keyword evidence="1" id="KW-0732">Signal</keyword>
<reference evidence="2 3" key="1">
    <citation type="submission" date="2018-11" db="EMBL/GenBank/DDBJ databases">
        <title>Complete genome sequence of Nocardioides baekrokdamisoli strain KCTC 39748.</title>
        <authorList>
            <person name="Kang S.W."/>
            <person name="Lee K.C."/>
            <person name="Kim K.K."/>
            <person name="Kim J.S."/>
            <person name="Kim D.S."/>
            <person name="Ko S.H."/>
            <person name="Yang S.H."/>
            <person name="Shin Y.K."/>
            <person name="Lee J.S."/>
        </authorList>
    </citation>
    <scope>NUCLEOTIDE SEQUENCE [LARGE SCALE GENOMIC DNA]</scope>
    <source>
        <strain evidence="2 3">KCTC 39748</strain>
    </source>
</reference>
<sequence>MSTRVRTLALAFVSALLILPLSSADAAVGTSLSLTDPALPGDTSAESFNFDTGTEVPPPPASTVMDLRAASITADRAARTMTISITTNAPINSTNCVRTGGRSCVVLVAFRGVNTTTGRLNSYSYELGFQPLLGVSAQHPRVESLSSSFTRNFTVTKVSTWGNHFVVTVSTANFPDARLRPYLTVDSAHGSAAGAVSTLRTYYLNAAHDLGAFVDVNGQTALPDLVVR</sequence>
<protein>
    <submittedName>
        <fullName evidence="2">Uncharacterized protein</fullName>
    </submittedName>
</protein>
<dbReference type="RefSeq" id="WP_125568418.1">
    <property type="nucleotide sequence ID" value="NZ_AP019307.1"/>
</dbReference>
<gene>
    <name evidence="2" type="ORF">Back2_16230</name>
</gene>
<accession>A0A3G9IG89</accession>
<name>A0A3G9IG89_9ACTN</name>
<evidence type="ECO:0000313" key="3">
    <source>
        <dbReference type="Proteomes" id="UP000271573"/>
    </source>
</evidence>